<dbReference type="InterPro" id="IPR029063">
    <property type="entry name" value="SAM-dependent_MTases_sf"/>
</dbReference>
<feature type="binding site" evidence="6">
    <location>
        <position position="85"/>
    </location>
    <ligand>
        <name>S-adenosyl-L-methionine</name>
        <dbReference type="ChEBI" id="CHEBI:59789"/>
    </ligand>
</feature>
<gene>
    <name evidence="9" type="ORF">FHY64_19000</name>
</gene>
<reference evidence="9 10" key="1">
    <citation type="submission" date="2019-06" db="EMBL/GenBank/DDBJ databases">
        <title>Genome of new Rhodobacteraceae sp. SM1903.</title>
        <authorList>
            <person name="Ren X."/>
        </authorList>
    </citation>
    <scope>NUCLEOTIDE SEQUENCE [LARGE SCALE GENOMIC DNA]</scope>
    <source>
        <strain evidence="9 10">SM1903</strain>
    </source>
</reference>
<feature type="binding site" evidence="6">
    <location>
        <position position="87"/>
    </location>
    <ligand>
        <name>S-adenosyl-L-methionine</name>
        <dbReference type="ChEBI" id="CHEBI:59789"/>
    </ligand>
</feature>
<evidence type="ECO:0000313" key="10">
    <source>
        <dbReference type="Proteomes" id="UP000314011"/>
    </source>
</evidence>
<dbReference type="EC" id="2.1.1.80" evidence="5"/>
<keyword evidence="4 5" id="KW-0949">S-adenosyl-L-methionine</keyword>
<evidence type="ECO:0000313" key="9">
    <source>
        <dbReference type="EMBL" id="TNY30668.1"/>
    </source>
</evidence>
<feature type="domain" description="CheR-type methyltransferase" evidence="8">
    <location>
        <begin position="8"/>
        <end position="284"/>
    </location>
</feature>
<feature type="binding site" evidence="6">
    <location>
        <begin position="210"/>
        <end position="211"/>
    </location>
    <ligand>
        <name>S-adenosyl-L-methionine</name>
        <dbReference type="ChEBI" id="CHEBI:59789"/>
    </ligand>
</feature>
<dbReference type="GO" id="GO:0032259">
    <property type="term" value="P:methylation"/>
    <property type="evidence" value="ECO:0007669"/>
    <property type="project" value="UniProtKB-KW"/>
</dbReference>
<dbReference type="PANTHER" id="PTHR24422:SF19">
    <property type="entry name" value="CHEMOTAXIS PROTEIN METHYLTRANSFERASE"/>
    <property type="match status" value="1"/>
</dbReference>
<dbReference type="SUPFAM" id="SSF53335">
    <property type="entry name" value="S-adenosyl-L-methionine-dependent methyltransferases"/>
    <property type="match status" value="1"/>
</dbReference>
<dbReference type="InterPro" id="IPR022642">
    <property type="entry name" value="CheR_C"/>
</dbReference>
<dbReference type="InterPro" id="IPR022641">
    <property type="entry name" value="CheR_N"/>
</dbReference>
<evidence type="ECO:0000256" key="3">
    <source>
        <dbReference type="ARBA" id="ARBA00022679"/>
    </source>
</evidence>
<dbReference type="AlphaFoldDB" id="A0A5C5G9L1"/>
<dbReference type="PRINTS" id="PR00996">
    <property type="entry name" value="CHERMTFRASE"/>
</dbReference>
<dbReference type="Gene3D" id="3.40.50.150">
    <property type="entry name" value="Vaccinia Virus protein VP39"/>
    <property type="match status" value="1"/>
</dbReference>
<feature type="binding site" evidence="6">
    <location>
        <position position="129"/>
    </location>
    <ligand>
        <name>S-adenosyl-L-methionine</name>
        <dbReference type="ChEBI" id="CHEBI:59789"/>
    </ligand>
</feature>
<dbReference type="PROSITE" id="PS50123">
    <property type="entry name" value="CHER"/>
    <property type="match status" value="1"/>
</dbReference>
<dbReference type="PANTHER" id="PTHR24422">
    <property type="entry name" value="CHEMOTAXIS PROTEIN METHYLTRANSFERASE"/>
    <property type="match status" value="1"/>
</dbReference>
<dbReference type="Proteomes" id="UP000314011">
    <property type="component" value="Unassembled WGS sequence"/>
</dbReference>
<evidence type="ECO:0000256" key="5">
    <source>
        <dbReference type="PIRNR" id="PIRNR000410"/>
    </source>
</evidence>
<accession>A0A5C5G9L1</accession>
<protein>
    <recommendedName>
        <fullName evidence="5">Chemotaxis protein methyltransferase</fullName>
        <ecNumber evidence="5">2.1.1.80</ecNumber>
    </recommendedName>
</protein>
<comment type="caution">
    <text evidence="9">The sequence shown here is derived from an EMBL/GenBank/DDBJ whole genome shotgun (WGS) entry which is preliminary data.</text>
</comment>
<feature type="region of interest" description="Disordered" evidence="7">
    <location>
        <begin position="266"/>
        <end position="289"/>
    </location>
</feature>
<dbReference type="OrthoDB" id="9816309at2"/>
<dbReference type="PIRSF" id="PIRSF000410">
    <property type="entry name" value="CheR"/>
    <property type="match status" value="1"/>
</dbReference>
<dbReference type="SMART" id="SM00138">
    <property type="entry name" value="MeTrc"/>
    <property type="match status" value="1"/>
</dbReference>
<comment type="catalytic activity">
    <reaction evidence="1 5">
        <text>L-glutamyl-[protein] + S-adenosyl-L-methionine = [protein]-L-glutamate 5-O-methyl ester + S-adenosyl-L-homocysteine</text>
        <dbReference type="Rhea" id="RHEA:24452"/>
        <dbReference type="Rhea" id="RHEA-COMP:10208"/>
        <dbReference type="Rhea" id="RHEA-COMP:10311"/>
        <dbReference type="ChEBI" id="CHEBI:29973"/>
        <dbReference type="ChEBI" id="CHEBI:57856"/>
        <dbReference type="ChEBI" id="CHEBI:59789"/>
        <dbReference type="ChEBI" id="CHEBI:82795"/>
        <dbReference type="EC" id="2.1.1.80"/>
    </reaction>
</comment>
<evidence type="ECO:0000256" key="6">
    <source>
        <dbReference type="PIRSR" id="PIRSR000410-1"/>
    </source>
</evidence>
<dbReference type="Gene3D" id="1.10.155.10">
    <property type="entry name" value="Chemotaxis receptor methyltransferase CheR, N-terminal domain"/>
    <property type="match status" value="1"/>
</dbReference>
<sequence>MTMATTRPPGEEFMLKDSEFAAIADLARRNFGLDLQPAKRPLVYSRLSRRLRALKLGSFSQYLSLLDKPGSEVEQMEMLSALTTNVTHFFREDHHFEQFRKEVLPNAIARAKQGGRVRFWSAGCSAGQEPYSIAFSLLDAMPDAADYDIKILATDVDPTILARARQGDYGEDEIQSLKDRFRKQYTCRATGERYAISGAVKELISFAELNLVREWPISGPFQAIFCRNVAIYFGKDTQMQLWSRFVPVLEPGALLFIGHSERITGPASSDLQSAGITSYRRSSTKQVTR</sequence>
<dbReference type="SUPFAM" id="SSF47757">
    <property type="entry name" value="Chemotaxis receptor methyltransferase CheR, N-terminal domain"/>
    <property type="match status" value="1"/>
</dbReference>
<dbReference type="Pfam" id="PF03705">
    <property type="entry name" value="CheR_N"/>
    <property type="match status" value="1"/>
</dbReference>
<keyword evidence="2 5" id="KW-0489">Methyltransferase</keyword>
<keyword evidence="10" id="KW-1185">Reference proteome</keyword>
<feature type="binding site" evidence="6">
    <location>
        <position position="91"/>
    </location>
    <ligand>
        <name>S-adenosyl-L-methionine</name>
        <dbReference type="ChEBI" id="CHEBI:59789"/>
    </ligand>
</feature>
<organism evidence="9 10">
    <name type="scientific">Pelagovum pacificum</name>
    <dbReference type="NCBI Taxonomy" id="2588711"/>
    <lineage>
        <taxon>Bacteria</taxon>
        <taxon>Pseudomonadati</taxon>
        <taxon>Pseudomonadota</taxon>
        <taxon>Alphaproteobacteria</taxon>
        <taxon>Rhodobacterales</taxon>
        <taxon>Paracoccaceae</taxon>
        <taxon>Pelagovum</taxon>
    </lineage>
</organism>
<keyword evidence="3 5" id="KW-0808">Transferase</keyword>
<dbReference type="InterPro" id="IPR000780">
    <property type="entry name" value="CheR_MeTrfase"/>
</dbReference>
<evidence type="ECO:0000256" key="2">
    <source>
        <dbReference type="ARBA" id="ARBA00022603"/>
    </source>
</evidence>
<name>A0A5C5G9L1_9RHOB</name>
<dbReference type="Pfam" id="PF01739">
    <property type="entry name" value="CheR"/>
    <property type="match status" value="1"/>
</dbReference>
<evidence type="ECO:0000259" key="8">
    <source>
        <dbReference type="PROSITE" id="PS50123"/>
    </source>
</evidence>
<dbReference type="GO" id="GO:0008983">
    <property type="term" value="F:protein-glutamate O-methyltransferase activity"/>
    <property type="evidence" value="ECO:0007669"/>
    <property type="project" value="UniProtKB-EC"/>
</dbReference>
<comment type="function">
    <text evidence="5">Methylation of the membrane-bound methyl-accepting chemotaxis proteins (MCP) to form gamma-glutamyl methyl ester residues in MCP.</text>
</comment>
<dbReference type="InterPro" id="IPR036804">
    <property type="entry name" value="CheR_N_sf"/>
</dbReference>
<dbReference type="EMBL" id="VFFF01000004">
    <property type="protein sequence ID" value="TNY30668.1"/>
    <property type="molecule type" value="Genomic_DNA"/>
</dbReference>
<evidence type="ECO:0000256" key="4">
    <source>
        <dbReference type="ARBA" id="ARBA00022691"/>
    </source>
</evidence>
<evidence type="ECO:0000256" key="7">
    <source>
        <dbReference type="SAM" id="MobiDB-lite"/>
    </source>
</evidence>
<evidence type="ECO:0000256" key="1">
    <source>
        <dbReference type="ARBA" id="ARBA00001541"/>
    </source>
</evidence>
<feature type="binding site" evidence="6">
    <location>
        <position position="155"/>
    </location>
    <ligand>
        <name>S-adenosyl-L-methionine</name>
        <dbReference type="ChEBI" id="CHEBI:59789"/>
    </ligand>
</feature>
<dbReference type="InterPro" id="IPR050903">
    <property type="entry name" value="Bact_Chemotaxis_MeTrfase"/>
</dbReference>
<feature type="binding site" evidence="6">
    <location>
        <begin position="227"/>
        <end position="228"/>
    </location>
    <ligand>
        <name>S-adenosyl-L-methionine</name>
        <dbReference type="ChEBI" id="CHEBI:59789"/>
    </ligand>
</feature>
<proteinExistence type="predicted"/>
<dbReference type="InterPro" id="IPR026024">
    <property type="entry name" value="Chemotaxis_MeTrfase_CheR"/>
</dbReference>